<dbReference type="Pfam" id="PF03372">
    <property type="entry name" value="Exo_endo_phos"/>
    <property type="match status" value="1"/>
</dbReference>
<dbReference type="Proteomes" id="UP001575181">
    <property type="component" value="Unassembled WGS sequence"/>
</dbReference>
<dbReference type="InterPro" id="IPR005135">
    <property type="entry name" value="Endo/exonuclease/phosphatase"/>
</dbReference>
<name>A0ABV4TVI7_9GAMM</name>
<dbReference type="PANTHER" id="PTHR14859">
    <property type="entry name" value="CALCOFLUOR WHITE HYPERSENSITIVE PROTEIN PRECURSOR"/>
    <property type="match status" value="1"/>
</dbReference>
<dbReference type="SUPFAM" id="SSF56219">
    <property type="entry name" value="DNase I-like"/>
    <property type="match status" value="1"/>
</dbReference>
<gene>
    <name evidence="2" type="ORF">ACERLL_10995</name>
</gene>
<sequence length="266" mass="29815">MAEEPEKKGGKVGVRVATYNIHQGIGRDRRRDPPRIASVIRNLGAGIIALQEVDTRQGSLPWVHEIDYLAEASGYTTVAGPTHTRFDYHFGNILLSAYPVDGIHHVDLSVYRREPRGALDVELRVHGEPLRVIATHLGLWPYERVRQVRWLLEHLGGGPTGPTVLLGDINEWFPWARSVRMLSRVFGRAPAPAGFPSAFPFLALDRIWAFPREGLEAVRPWRSPLARVASDHLPVTAHFSFPRAEAIPADRRRRPAPALRGQAVQR</sequence>
<evidence type="ECO:0000313" key="3">
    <source>
        <dbReference type="Proteomes" id="UP001575181"/>
    </source>
</evidence>
<accession>A0ABV4TVI7</accession>
<comment type="caution">
    <text evidence="2">The sequence shown here is derived from an EMBL/GenBank/DDBJ whole genome shotgun (WGS) entry which is preliminary data.</text>
</comment>
<keyword evidence="2" id="KW-0378">Hydrolase</keyword>
<evidence type="ECO:0000259" key="1">
    <source>
        <dbReference type="Pfam" id="PF03372"/>
    </source>
</evidence>
<organism evidence="2 3">
    <name type="scientific">Thiohalorhabdus methylotrophus</name>
    <dbReference type="NCBI Taxonomy" id="3242694"/>
    <lineage>
        <taxon>Bacteria</taxon>
        <taxon>Pseudomonadati</taxon>
        <taxon>Pseudomonadota</taxon>
        <taxon>Gammaproteobacteria</taxon>
        <taxon>Thiohalorhabdales</taxon>
        <taxon>Thiohalorhabdaceae</taxon>
        <taxon>Thiohalorhabdus</taxon>
    </lineage>
</organism>
<proteinExistence type="predicted"/>
<dbReference type="InterPro" id="IPR051916">
    <property type="entry name" value="GPI-anchor_lipid_remodeler"/>
</dbReference>
<evidence type="ECO:0000313" key="2">
    <source>
        <dbReference type="EMBL" id="MFA9461353.1"/>
    </source>
</evidence>
<dbReference type="PANTHER" id="PTHR14859:SF15">
    <property type="entry name" value="ENDONUCLEASE_EXONUCLEASE_PHOSPHATASE DOMAIN-CONTAINING PROTEIN"/>
    <property type="match status" value="1"/>
</dbReference>
<dbReference type="InterPro" id="IPR036691">
    <property type="entry name" value="Endo/exonu/phosph_ase_sf"/>
</dbReference>
<feature type="domain" description="Endonuclease/exonuclease/phosphatase" evidence="1">
    <location>
        <begin position="17"/>
        <end position="232"/>
    </location>
</feature>
<keyword evidence="2" id="KW-0255">Endonuclease</keyword>
<dbReference type="RefSeq" id="WP_373656143.1">
    <property type="nucleotide sequence ID" value="NZ_JBGUAW010000007.1"/>
</dbReference>
<protein>
    <submittedName>
        <fullName evidence="2">Endonuclease/exonuclease/phosphatase family protein</fullName>
    </submittedName>
</protein>
<reference evidence="2 3" key="1">
    <citation type="submission" date="2024-08" db="EMBL/GenBank/DDBJ databases">
        <title>Whole-genome sequencing of halo(alkali)philic microorganisms from hypersaline lakes.</title>
        <authorList>
            <person name="Sorokin D.Y."/>
            <person name="Merkel A.Y."/>
            <person name="Messina E."/>
            <person name="Yakimov M."/>
        </authorList>
    </citation>
    <scope>NUCLEOTIDE SEQUENCE [LARGE SCALE GENOMIC DNA]</scope>
    <source>
        <strain evidence="2 3">Cl-TMA</strain>
    </source>
</reference>
<keyword evidence="2" id="KW-0540">Nuclease</keyword>
<dbReference type="Gene3D" id="3.60.10.10">
    <property type="entry name" value="Endonuclease/exonuclease/phosphatase"/>
    <property type="match status" value="1"/>
</dbReference>
<keyword evidence="3" id="KW-1185">Reference proteome</keyword>
<dbReference type="EMBL" id="JBGUAW010000007">
    <property type="protein sequence ID" value="MFA9461353.1"/>
    <property type="molecule type" value="Genomic_DNA"/>
</dbReference>
<dbReference type="GO" id="GO:0004519">
    <property type="term" value="F:endonuclease activity"/>
    <property type="evidence" value="ECO:0007669"/>
    <property type="project" value="UniProtKB-KW"/>
</dbReference>